<dbReference type="AlphaFoldDB" id="A0A3B3ZTA6"/>
<keyword evidence="2" id="KW-1185">Reference proteome</keyword>
<dbReference type="Ensembl" id="ENSPMGT00000008266.1">
    <property type="protein sequence ID" value="ENSPMGP00000007770.1"/>
    <property type="gene ID" value="ENSPMGG00000006449.1"/>
</dbReference>
<evidence type="ECO:0000313" key="2">
    <source>
        <dbReference type="Proteomes" id="UP000261520"/>
    </source>
</evidence>
<proteinExistence type="predicted"/>
<accession>A0A3B3ZTA6</accession>
<reference evidence="1" key="2">
    <citation type="submission" date="2025-09" db="UniProtKB">
        <authorList>
            <consortium name="Ensembl"/>
        </authorList>
    </citation>
    <scope>IDENTIFICATION</scope>
</reference>
<protein>
    <submittedName>
        <fullName evidence="1">Uncharacterized protein</fullName>
    </submittedName>
</protein>
<dbReference type="Proteomes" id="UP000261520">
    <property type="component" value="Unplaced"/>
</dbReference>
<evidence type="ECO:0000313" key="1">
    <source>
        <dbReference type="Ensembl" id="ENSPMGP00000007770.1"/>
    </source>
</evidence>
<organism evidence="1 2">
    <name type="scientific">Periophthalmus magnuspinnatus</name>
    <dbReference type="NCBI Taxonomy" id="409849"/>
    <lineage>
        <taxon>Eukaryota</taxon>
        <taxon>Metazoa</taxon>
        <taxon>Chordata</taxon>
        <taxon>Craniata</taxon>
        <taxon>Vertebrata</taxon>
        <taxon>Euteleostomi</taxon>
        <taxon>Actinopterygii</taxon>
        <taxon>Neopterygii</taxon>
        <taxon>Teleostei</taxon>
        <taxon>Neoteleostei</taxon>
        <taxon>Acanthomorphata</taxon>
        <taxon>Gobiaria</taxon>
        <taxon>Gobiiformes</taxon>
        <taxon>Gobioidei</taxon>
        <taxon>Gobiidae</taxon>
        <taxon>Oxudercinae</taxon>
        <taxon>Periophthalmus</taxon>
    </lineage>
</organism>
<name>A0A3B3ZTA6_9GOBI</name>
<reference evidence="1" key="1">
    <citation type="submission" date="2025-08" db="UniProtKB">
        <authorList>
            <consortium name="Ensembl"/>
        </authorList>
    </citation>
    <scope>IDENTIFICATION</scope>
</reference>
<sequence length="170" mass="18960">MAKDHGLCNGEAGIQVTQGGELVLLLGANHIELFDCIQRLLLALQSDDVGFRDHALCKPPYRAYALVLVALCGDHHVSLVQHKHRNLHWVDHSVFGAPIEQHSIRKVAKYIFLDASFQLNMIINFDLRIKLPHLLNHLTDLKSQLICGSEAQALKATTVSTNSKEKLDKV</sequence>
<dbReference type="STRING" id="409849.ENSPMGP00000007770"/>